<name>A0A0K2GDV5_NITMO</name>
<dbReference type="Proteomes" id="UP000069205">
    <property type="component" value="Chromosome"/>
</dbReference>
<accession>A0A0K2GDV5</accession>
<protein>
    <submittedName>
        <fullName evidence="2">Uncharacterized protein</fullName>
    </submittedName>
</protein>
<proteinExistence type="predicted"/>
<reference evidence="2 3" key="1">
    <citation type="journal article" date="2015" name="Proc. Natl. Acad. Sci. U.S.A.">
        <title>Expanded metabolic versatility of ubiquitous nitrite-oxidizing bacteria from the genus Nitrospira.</title>
        <authorList>
            <person name="Koch H."/>
            <person name="Lucker S."/>
            <person name="Albertsen M."/>
            <person name="Kitzinger K."/>
            <person name="Herbold C."/>
            <person name="Spieck E."/>
            <person name="Nielsen P.H."/>
            <person name="Wagner M."/>
            <person name="Daims H."/>
        </authorList>
    </citation>
    <scope>NUCLEOTIDE SEQUENCE [LARGE SCALE GENOMIC DNA]</scope>
    <source>
        <strain evidence="2 3">NSP M-1</strain>
    </source>
</reference>
<evidence type="ECO:0000313" key="3">
    <source>
        <dbReference type="Proteomes" id="UP000069205"/>
    </source>
</evidence>
<dbReference type="AlphaFoldDB" id="A0A0K2GDV5"/>
<dbReference type="RefSeq" id="WP_145976306.1">
    <property type="nucleotide sequence ID" value="NZ_CP011801.1"/>
</dbReference>
<dbReference type="KEGG" id="nmv:NITMOv2_2621"/>
<gene>
    <name evidence="2" type="ORF">NITMOv2_2621</name>
</gene>
<keyword evidence="1" id="KW-0732">Signal</keyword>
<feature type="signal peptide" evidence="1">
    <location>
        <begin position="1"/>
        <end position="20"/>
    </location>
</feature>
<feature type="chain" id="PRO_5005476906" evidence="1">
    <location>
        <begin position="21"/>
        <end position="441"/>
    </location>
</feature>
<keyword evidence="3" id="KW-1185">Reference proteome</keyword>
<dbReference type="PATRIC" id="fig|42253.5.peg.2592"/>
<sequence>MPVRALLFFTLLWILGQAAGASADAPGGWVEKDGSGVRTKLSADQIQTFVPPTRGRFTFPAPYGTQAVRITDTTDCVGGDDCLFPVGYSYWRNSNNHVGSNDMYLFFSFDRRKGGAGPTLFRYDKSQDTVVKVGPLFEPTSPFSWSTGEGWYFAATHPHKLYVNDGPRMLRYDIQTRQFETVFDVTSVWGNDKYIWQMHSSNNDLVHSATLRVQSTGEMLGCVVYHEAQQRLSFYPKVGEFDECSVDKSGAWLVSLENIDGQYDLDMRVFDLAREWEIGRVLDQDGAVGHYDLGYGYIVGSDNWSALPNASLVWLLGQTVTKGPVVHYNINWNIDAMNHRSHANARADLPMERQFACGSNVENVSGVQNEITCVKLDGSDRQLIVAPVMGSLDTPGGQTEFNKRPKGNLDIAGEYFIWTTNLSGHRLEAFLVKVPSHLLFQ</sequence>
<evidence type="ECO:0000313" key="2">
    <source>
        <dbReference type="EMBL" id="ALA59034.1"/>
    </source>
</evidence>
<dbReference type="STRING" id="42253.NITMOv2_2621"/>
<organism evidence="2 3">
    <name type="scientific">Nitrospira moscoviensis</name>
    <dbReference type="NCBI Taxonomy" id="42253"/>
    <lineage>
        <taxon>Bacteria</taxon>
        <taxon>Pseudomonadati</taxon>
        <taxon>Nitrospirota</taxon>
        <taxon>Nitrospiria</taxon>
        <taxon>Nitrospirales</taxon>
        <taxon>Nitrospiraceae</taxon>
        <taxon>Nitrospira</taxon>
    </lineage>
</organism>
<dbReference type="EMBL" id="CP011801">
    <property type="protein sequence ID" value="ALA59034.1"/>
    <property type="molecule type" value="Genomic_DNA"/>
</dbReference>
<evidence type="ECO:0000256" key="1">
    <source>
        <dbReference type="SAM" id="SignalP"/>
    </source>
</evidence>